<evidence type="ECO:0000313" key="3">
    <source>
        <dbReference type="EMBL" id="QJB02305.1"/>
    </source>
</evidence>
<gene>
    <name evidence="2" type="ORF">MM171A01238_0010</name>
    <name evidence="3" type="ORF">MM171B01370_0010</name>
</gene>
<sequence>MDVNLPAVEVGVRMLNVEEGRQKEVLRRVVAIMRSNLKGYREQRSVQDMAAKSKSAGGTRHR</sequence>
<feature type="region of interest" description="Disordered" evidence="1">
    <location>
        <begin position="43"/>
        <end position="62"/>
    </location>
</feature>
<name>A0A6M3M0D4_9ZZZZ</name>
<dbReference type="AlphaFoldDB" id="A0A6M3M0D4"/>
<accession>A0A6M3M0D4</accession>
<evidence type="ECO:0000256" key="1">
    <source>
        <dbReference type="SAM" id="MobiDB-lite"/>
    </source>
</evidence>
<protein>
    <submittedName>
        <fullName evidence="2">Uncharacterized protein</fullName>
    </submittedName>
</protein>
<dbReference type="EMBL" id="MT143773">
    <property type="protein sequence ID" value="QJB02305.1"/>
    <property type="molecule type" value="Genomic_DNA"/>
</dbReference>
<dbReference type="EMBL" id="MT143637">
    <property type="protein sequence ID" value="QJA99242.1"/>
    <property type="molecule type" value="Genomic_DNA"/>
</dbReference>
<organism evidence="2">
    <name type="scientific">viral metagenome</name>
    <dbReference type="NCBI Taxonomy" id="1070528"/>
    <lineage>
        <taxon>unclassified sequences</taxon>
        <taxon>metagenomes</taxon>
        <taxon>organismal metagenomes</taxon>
    </lineage>
</organism>
<reference evidence="2" key="1">
    <citation type="submission" date="2020-03" db="EMBL/GenBank/DDBJ databases">
        <title>The deep terrestrial virosphere.</title>
        <authorList>
            <person name="Holmfeldt K."/>
            <person name="Nilsson E."/>
            <person name="Simone D."/>
            <person name="Lopez-Fernandez M."/>
            <person name="Wu X."/>
            <person name="de Brujin I."/>
            <person name="Lundin D."/>
            <person name="Andersson A."/>
            <person name="Bertilsson S."/>
            <person name="Dopson M."/>
        </authorList>
    </citation>
    <scope>NUCLEOTIDE SEQUENCE</scope>
    <source>
        <strain evidence="2">MM171A01238</strain>
        <strain evidence="3">MM171B01370</strain>
    </source>
</reference>
<evidence type="ECO:0000313" key="2">
    <source>
        <dbReference type="EMBL" id="QJA99242.1"/>
    </source>
</evidence>
<proteinExistence type="predicted"/>